<evidence type="ECO:0000256" key="1">
    <source>
        <dbReference type="SAM" id="MobiDB-lite"/>
    </source>
</evidence>
<proteinExistence type="predicted"/>
<evidence type="ECO:0000313" key="3">
    <source>
        <dbReference type="Proteomes" id="UP001464891"/>
    </source>
</evidence>
<dbReference type="Proteomes" id="UP001464891">
    <property type="component" value="Unassembled WGS sequence"/>
</dbReference>
<keyword evidence="3" id="KW-1185">Reference proteome</keyword>
<dbReference type="RefSeq" id="WP_190441501.1">
    <property type="nucleotide sequence ID" value="NZ_JAMPKM010000031.1"/>
</dbReference>
<reference evidence="2 3" key="1">
    <citation type="submission" date="2022-04" db="EMBL/GenBank/DDBJ databases">
        <title>Positive selection, recombination, and allopatry shape intraspecific diversity of widespread and dominant cyanobacteria.</title>
        <authorList>
            <person name="Wei J."/>
            <person name="Shu W."/>
            <person name="Hu C."/>
        </authorList>
    </citation>
    <scope>NUCLEOTIDE SEQUENCE [LARGE SCALE GENOMIC DNA]</scope>
    <source>
        <strain evidence="2 3">GB2-A4</strain>
    </source>
</reference>
<comment type="caution">
    <text evidence="2">The sequence shown here is derived from an EMBL/GenBank/DDBJ whole genome shotgun (WGS) entry which is preliminary data.</text>
</comment>
<organism evidence="2 3">
    <name type="scientific">Trichocoleus desertorum GB2-A4</name>
    <dbReference type="NCBI Taxonomy" id="2933944"/>
    <lineage>
        <taxon>Bacteria</taxon>
        <taxon>Bacillati</taxon>
        <taxon>Cyanobacteriota</taxon>
        <taxon>Cyanophyceae</taxon>
        <taxon>Leptolyngbyales</taxon>
        <taxon>Trichocoleusaceae</taxon>
        <taxon>Trichocoleus</taxon>
    </lineage>
</organism>
<protein>
    <submittedName>
        <fullName evidence="2">Uncharacterized protein</fullName>
    </submittedName>
</protein>
<sequence length="290" mass="33179">MVSSPEISRLNGSKSRGPTTERGKTISSRNATKHGLLVQKPPLLVTEDLETFEGLVQGLIDQYQPESPVEHFLVQQVAMGVLKQYRLWSVEAAIANVEILKAQRLARFPDVVTPAEVELDSFDKYREKRTPCKQVLEQKKRALEALIHDLTFDLAHQEERGEAKTLEAFRDSLSENYSPESKVAEVERYRDEFDEWLCASWNGRKRKYTANLAEAIVRVERLIELAGQQVAEIDQALAEMAAVEEAIAQANTTTMEVPNPERFMRYQREINRDLYEALDRLEAIQQQPNH</sequence>
<dbReference type="EMBL" id="JAMPKM010000031">
    <property type="protein sequence ID" value="MEP0820492.1"/>
    <property type="molecule type" value="Genomic_DNA"/>
</dbReference>
<accession>A0ABV0JFE0</accession>
<gene>
    <name evidence="2" type="ORF">NC998_25690</name>
</gene>
<name>A0ABV0JFE0_9CYAN</name>
<feature type="compositionally biased region" description="Polar residues" evidence="1">
    <location>
        <begin position="1"/>
        <end position="18"/>
    </location>
</feature>
<evidence type="ECO:0000313" key="2">
    <source>
        <dbReference type="EMBL" id="MEP0820492.1"/>
    </source>
</evidence>
<feature type="region of interest" description="Disordered" evidence="1">
    <location>
        <begin position="1"/>
        <end position="31"/>
    </location>
</feature>